<proteinExistence type="predicted"/>
<name>A0AAV2DG78_9ROSI</name>
<dbReference type="Proteomes" id="UP001497516">
    <property type="component" value="Chromosome 2"/>
</dbReference>
<organism evidence="1 2">
    <name type="scientific">Linum trigynum</name>
    <dbReference type="NCBI Taxonomy" id="586398"/>
    <lineage>
        <taxon>Eukaryota</taxon>
        <taxon>Viridiplantae</taxon>
        <taxon>Streptophyta</taxon>
        <taxon>Embryophyta</taxon>
        <taxon>Tracheophyta</taxon>
        <taxon>Spermatophyta</taxon>
        <taxon>Magnoliopsida</taxon>
        <taxon>eudicotyledons</taxon>
        <taxon>Gunneridae</taxon>
        <taxon>Pentapetalae</taxon>
        <taxon>rosids</taxon>
        <taxon>fabids</taxon>
        <taxon>Malpighiales</taxon>
        <taxon>Linaceae</taxon>
        <taxon>Linum</taxon>
    </lineage>
</organism>
<keyword evidence="2" id="KW-1185">Reference proteome</keyword>
<evidence type="ECO:0000313" key="1">
    <source>
        <dbReference type="EMBL" id="CAL1372876.1"/>
    </source>
</evidence>
<gene>
    <name evidence="1" type="ORF">LTRI10_LOCUS14845</name>
</gene>
<evidence type="ECO:0000313" key="2">
    <source>
        <dbReference type="Proteomes" id="UP001497516"/>
    </source>
</evidence>
<sequence length="101" mass="10917">MCSLLQSQIADCVVLPLPNRRPRCKVPPLLRLHSGNRQMLQLASSAQAAPFLHWCNGAVIPLDAWCPSPTHAAQSGRAAFTASLLTPSPIRSPPPLFFSYG</sequence>
<protein>
    <submittedName>
        <fullName evidence="1">Uncharacterized protein</fullName>
    </submittedName>
</protein>
<dbReference type="EMBL" id="OZ034815">
    <property type="protein sequence ID" value="CAL1372876.1"/>
    <property type="molecule type" value="Genomic_DNA"/>
</dbReference>
<reference evidence="1 2" key="1">
    <citation type="submission" date="2024-04" db="EMBL/GenBank/DDBJ databases">
        <authorList>
            <person name="Fracassetti M."/>
        </authorList>
    </citation>
    <scope>NUCLEOTIDE SEQUENCE [LARGE SCALE GENOMIC DNA]</scope>
</reference>
<dbReference type="AlphaFoldDB" id="A0AAV2DG78"/>
<accession>A0AAV2DG78</accession>